<reference evidence="9" key="3">
    <citation type="submission" date="2015-06" db="UniProtKB">
        <authorList>
            <consortium name="EnsemblMetazoa"/>
        </authorList>
    </citation>
    <scope>IDENTIFICATION</scope>
</reference>
<dbReference type="PROSITE" id="PS00236">
    <property type="entry name" value="NEUROTR_ION_CHANNEL"/>
    <property type="match status" value="1"/>
</dbReference>
<comment type="subcellular location">
    <subcellularLocation>
        <location evidence="1">Membrane</location>
        <topology evidence="1">Multi-pass membrane protein</topology>
    </subcellularLocation>
</comment>
<dbReference type="GO" id="GO:0007268">
    <property type="term" value="P:chemical synaptic transmission"/>
    <property type="evidence" value="ECO:0000318"/>
    <property type="project" value="GO_Central"/>
</dbReference>
<evidence type="ECO:0000256" key="5">
    <source>
        <dbReference type="RuleBase" id="RU000687"/>
    </source>
</evidence>
<dbReference type="InterPro" id="IPR018000">
    <property type="entry name" value="Neurotransmitter_ion_chnl_CS"/>
</dbReference>
<dbReference type="EMBL" id="KB097519">
    <property type="protein sequence ID" value="ESN95590.1"/>
    <property type="molecule type" value="Genomic_DNA"/>
</dbReference>
<feature type="transmembrane region" description="Helical" evidence="5">
    <location>
        <begin position="211"/>
        <end position="231"/>
    </location>
</feature>
<keyword evidence="3 5" id="KW-1133">Transmembrane helix</keyword>
<keyword evidence="5" id="KW-0406">Ion transport</keyword>
<gene>
    <name evidence="9" type="primary">20216643</name>
    <name evidence="8" type="ORF">HELRODRAFT_86631</name>
</gene>
<reference evidence="8 10" key="2">
    <citation type="journal article" date="2013" name="Nature">
        <title>Insights into bilaterian evolution from three spiralian genomes.</title>
        <authorList>
            <person name="Simakov O."/>
            <person name="Marletaz F."/>
            <person name="Cho S.J."/>
            <person name="Edsinger-Gonzales E."/>
            <person name="Havlak P."/>
            <person name="Hellsten U."/>
            <person name="Kuo D.H."/>
            <person name="Larsson T."/>
            <person name="Lv J."/>
            <person name="Arendt D."/>
            <person name="Savage R."/>
            <person name="Osoegawa K."/>
            <person name="de Jong P."/>
            <person name="Grimwood J."/>
            <person name="Chapman J.A."/>
            <person name="Shapiro H."/>
            <person name="Aerts A."/>
            <person name="Otillar R.P."/>
            <person name="Terry A.Y."/>
            <person name="Boore J.L."/>
            <person name="Grigoriev I.V."/>
            <person name="Lindberg D.R."/>
            <person name="Seaver E.C."/>
            <person name="Weisblat D.A."/>
            <person name="Putnam N.H."/>
            <person name="Rokhsar D.S."/>
        </authorList>
    </citation>
    <scope>NUCLEOTIDE SEQUENCE</scope>
</reference>
<proteinExistence type="inferred from homology"/>
<dbReference type="GO" id="GO:0045202">
    <property type="term" value="C:synapse"/>
    <property type="evidence" value="ECO:0000318"/>
    <property type="project" value="GO_Central"/>
</dbReference>
<dbReference type="Gene3D" id="1.20.58.390">
    <property type="entry name" value="Neurotransmitter-gated ion-channel transmembrane domain"/>
    <property type="match status" value="1"/>
</dbReference>
<evidence type="ECO:0008006" key="11">
    <source>
        <dbReference type="Google" id="ProtNLM"/>
    </source>
</evidence>
<dbReference type="InterPro" id="IPR036719">
    <property type="entry name" value="Neuro-gated_channel_TM_sf"/>
</dbReference>
<dbReference type="InterPro" id="IPR006202">
    <property type="entry name" value="Neur_chan_lig-bd"/>
</dbReference>
<dbReference type="InterPro" id="IPR036734">
    <property type="entry name" value="Neur_chan_lig-bd_sf"/>
</dbReference>
<dbReference type="KEGG" id="hro:HELRODRAFT_86631"/>
<dbReference type="GeneID" id="20216643"/>
<dbReference type="STRING" id="6412.T1G6E6"/>
<organism evidence="9 10">
    <name type="scientific">Helobdella robusta</name>
    <name type="common">Californian leech</name>
    <dbReference type="NCBI Taxonomy" id="6412"/>
    <lineage>
        <taxon>Eukaryota</taxon>
        <taxon>Metazoa</taxon>
        <taxon>Spiralia</taxon>
        <taxon>Lophotrochozoa</taxon>
        <taxon>Annelida</taxon>
        <taxon>Clitellata</taxon>
        <taxon>Hirudinea</taxon>
        <taxon>Rhynchobdellida</taxon>
        <taxon>Glossiphoniidae</taxon>
        <taxon>Helobdella</taxon>
    </lineage>
</organism>
<evidence type="ECO:0000313" key="8">
    <source>
        <dbReference type="EMBL" id="ESN95590.1"/>
    </source>
</evidence>
<dbReference type="SUPFAM" id="SSF90112">
    <property type="entry name" value="Neurotransmitter-gated ion-channel transmembrane pore"/>
    <property type="match status" value="1"/>
</dbReference>
<dbReference type="CDD" id="cd18989">
    <property type="entry name" value="LGIC_ECD_cation"/>
    <property type="match status" value="1"/>
</dbReference>
<dbReference type="GO" id="GO:0034220">
    <property type="term" value="P:monoatomic ion transmembrane transport"/>
    <property type="evidence" value="ECO:0000318"/>
    <property type="project" value="GO_Central"/>
</dbReference>
<dbReference type="InterPro" id="IPR038050">
    <property type="entry name" value="Neuro_actylchol_rec"/>
</dbReference>
<dbReference type="InterPro" id="IPR006029">
    <property type="entry name" value="Neurotrans-gated_channel_TM"/>
</dbReference>
<dbReference type="FunFam" id="1.20.58.390:FF:000162">
    <property type="entry name" value="Uncharacterized protein"/>
    <property type="match status" value="1"/>
</dbReference>
<evidence type="ECO:0000256" key="3">
    <source>
        <dbReference type="ARBA" id="ARBA00022989"/>
    </source>
</evidence>
<dbReference type="GO" id="GO:0004888">
    <property type="term" value="F:transmembrane signaling receptor activity"/>
    <property type="evidence" value="ECO:0007669"/>
    <property type="project" value="InterPro"/>
</dbReference>
<dbReference type="AlphaFoldDB" id="T1G6E6"/>
<evidence type="ECO:0000313" key="9">
    <source>
        <dbReference type="EnsemblMetazoa" id="HelroP86631"/>
    </source>
</evidence>
<dbReference type="GO" id="GO:0042391">
    <property type="term" value="P:regulation of membrane potential"/>
    <property type="evidence" value="ECO:0000318"/>
    <property type="project" value="GO_Central"/>
</dbReference>
<dbReference type="GO" id="GO:0005231">
    <property type="term" value="F:excitatory extracellular ligand-gated monoatomic ion channel activity"/>
    <property type="evidence" value="ECO:0000318"/>
    <property type="project" value="GO_Central"/>
</dbReference>
<sequence length="321" mass="37581">LFHDYHPMVRPVRDMRAPVNVTIDYELYCVASIVSLGPSVFTLYAFHRNRWIDEYLKWNESEHGNIKSIVTRASQIWTPDITVRNGLLDMNEDSSTQEVSVTSQGEVNMNIFRVMTTFCDLDLKYFPFDKQTCYISANIWSYTTDQVSRTTHTHTHTHTRTHAHTHTHTHTQTHTHTYTHSNTHTQEIAPSSGFITLIVNFKIHLARNPQFYLTYFLFSCVVSASVSTFVFLMPSDSQQMVDFGVTIMLSFNFFLNSMYFILPQTGDYIPCLTMYVIFVMFVSFFFLFFTITNLMLYYHQEDDPPPSWLQHIVLDKLAWFI</sequence>
<dbReference type="GO" id="GO:0005892">
    <property type="term" value="C:acetylcholine-gated channel complex"/>
    <property type="evidence" value="ECO:0000318"/>
    <property type="project" value="GO_Central"/>
</dbReference>
<comment type="similarity">
    <text evidence="5">Belongs to the ligand-gated ion channel (TC 1.A.9) family.</text>
</comment>
<evidence type="ECO:0000259" key="6">
    <source>
        <dbReference type="Pfam" id="PF02931"/>
    </source>
</evidence>
<dbReference type="GO" id="GO:0098794">
    <property type="term" value="C:postsynapse"/>
    <property type="evidence" value="ECO:0007669"/>
    <property type="project" value="GOC"/>
</dbReference>
<dbReference type="RefSeq" id="XP_009026304.1">
    <property type="nucleotide sequence ID" value="XM_009028056.1"/>
</dbReference>
<evidence type="ECO:0000256" key="4">
    <source>
        <dbReference type="ARBA" id="ARBA00023136"/>
    </source>
</evidence>
<evidence type="ECO:0000313" key="10">
    <source>
        <dbReference type="Proteomes" id="UP000015101"/>
    </source>
</evidence>
<dbReference type="OMA" id="CYISANI"/>
<dbReference type="FunFam" id="2.70.170.10:FF:000028">
    <property type="entry name" value="AcetylCholine Receptor"/>
    <property type="match status" value="1"/>
</dbReference>
<name>T1G6E6_HELRO</name>
<dbReference type="SUPFAM" id="SSF63712">
    <property type="entry name" value="Nicotinic receptor ligand binding domain-like"/>
    <property type="match status" value="1"/>
</dbReference>
<feature type="transmembrane region" description="Helical" evidence="5">
    <location>
        <begin position="25"/>
        <end position="46"/>
    </location>
</feature>
<dbReference type="Pfam" id="PF02932">
    <property type="entry name" value="Neur_chan_memb"/>
    <property type="match status" value="1"/>
</dbReference>
<feature type="transmembrane region" description="Helical" evidence="5">
    <location>
        <begin position="243"/>
        <end position="262"/>
    </location>
</feature>
<dbReference type="CTD" id="20216643"/>
<dbReference type="InterPro" id="IPR006201">
    <property type="entry name" value="Neur_channel"/>
</dbReference>
<dbReference type="GO" id="GO:1904315">
    <property type="term" value="F:transmitter-gated monoatomic ion channel activity involved in regulation of postsynaptic membrane potential"/>
    <property type="evidence" value="ECO:0000318"/>
    <property type="project" value="GO_Central"/>
</dbReference>
<dbReference type="Pfam" id="PF02931">
    <property type="entry name" value="Neur_chan_LBD"/>
    <property type="match status" value="1"/>
</dbReference>
<keyword evidence="4 5" id="KW-0472">Membrane</keyword>
<dbReference type="EnsemblMetazoa" id="HelroT86631">
    <property type="protein sequence ID" value="HelroP86631"/>
    <property type="gene ID" value="HelroG86631"/>
</dbReference>
<dbReference type="EMBL" id="AMQM01006817">
    <property type="status" value="NOT_ANNOTATED_CDS"/>
    <property type="molecule type" value="Genomic_DNA"/>
</dbReference>
<dbReference type="Gene3D" id="2.70.170.10">
    <property type="entry name" value="Neurotransmitter-gated ion-channel ligand-binding domain"/>
    <property type="match status" value="1"/>
</dbReference>
<feature type="domain" description="Neurotransmitter-gated ion-channel ligand-binding" evidence="6">
    <location>
        <begin position="1"/>
        <end position="209"/>
    </location>
</feature>
<dbReference type="OrthoDB" id="5975154at2759"/>
<evidence type="ECO:0000256" key="1">
    <source>
        <dbReference type="ARBA" id="ARBA00004141"/>
    </source>
</evidence>
<keyword evidence="2 5" id="KW-0812">Transmembrane</keyword>
<feature type="domain" description="Neurotransmitter-gated ion-channel transmembrane" evidence="7">
    <location>
        <begin position="220"/>
        <end position="320"/>
    </location>
</feature>
<dbReference type="InParanoid" id="T1G6E6"/>
<keyword evidence="5" id="KW-0407">Ion channel</keyword>
<evidence type="ECO:0000256" key="2">
    <source>
        <dbReference type="ARBA" id="ARBA00022692"/>
    </source>
</evidence>
<dbReference type="Proteomes" id="UP000015101">
    <property type="component" value="Unassembled WGS sequence"/>
</dbReference>
<dbReference type="HOGENOM" id="CLU_018074_2_1_1"/>
<evidence type="ECO:0000259" key="7">
    <source>
        <dbReference type="Pfam" id="PF02932"/>
    </source>
</evidence>
<dbReference type="PRINTS" id="PR00252">
    <property type="entry name" value="NRIONCHANNEL"/>
</dbReference>
<feature type="transmembrane region" description="Helical" evidence="5">
    <location>
        <begin position="274"/>
        <end position="298"/>
    </location>
</feature>
<protein>
    <recommendedName>
        <fullName evidence="11">Neurotransmitter-gated ion-channel ligand-binding domain-containing protein</fullName>
    </recommendedName>
</protein>
<dbReference type="GO" id="GO:0043005">
    <property type="term" value="C:neuron projection"/>
    <property type="evidence" value="ECO:0000318"/>
    <property type="project" value="GO_Central"/>
</dbReference>
<keyword evidence="5" id="KW-0813">Transport</keyword>
<dbReference type="GO" id="GO:0005886">
    <property type="term" value="C:plasma membrane"/>
    <property type="evidence" value="ECO:0000318"/>
    <property type="project" value="GO_Central"/>
</dbReference>
<accession>T1G6E6</accession>
<dbReference type="eggNOG" id="KOG3645">
    <property type="taxonomic scope" value="Eukaryota"/>
</dbReference>
<keyword evidence="10" id="KW-1185">Reference proteome</keyword>
<dbReference type="PANTHER" id="PTHR18945">
    <property type="entry name" value="NEUROTRANSMITTER GATED ION CHANNEL"/>
    <property type="match status" value="1"/>
</dbReference>
<reference evidence="10" key="1">
    <citation type="submission" date="2012-12" db="EMBL/GenBank/DDBJ databases">
        <authorList>
            <person name="Hellsten U."/>
            <person name="Grimwood J."/>
            <person name="Chapman J.A."/>
            <person name="Shapiro H."/>
            <person name="Aerts A."/>
            <person name="Otillar R.P."/>
            <person name="Terry A.Y."/>
            <person name="Boore J.L."/>
            <person name="Simakov O."/>
            <person name="Marletaz F."/>
            <person name="Cho S.-J."/>
            <person name="Edsinger-Gonzales E."/>
            <person name="Havlak P."/>
            <person name="Kuo D.-H."/>
            <person name="Larsson T."/>
            <person name="Lv J."/>
            <person name="Arendt D."/>
            <person name="Savage R."/>
            <person name="Osoegawa K."/>
            <person name="de Jong P."/>
            <person name="Lindberg D.R."/>
            <person name="Seaver E.C."/>
            <person name="Weisblat D.A."/>
            <person name="Putnam N.H."/>
            <person name="Grigoriev I.V."/>
            <person name="Rokhsar D.S."/>
        </authorList>
    </citation>
    <scope>NUCLEOTIDE SEQUENCE</scope>
</reference>